<dbReference type="PROSITE" id="PS51085">
    <property type="entry name" value="2FE2S_FER_2"/>
    <property type="match status" value="1"/>
</dbReference>
<dbReference type="InterPro" id="IPR052911">
    <property type="entry name" value="Corrinoid_activation_enz"/>
</dbReference>
<dbReference type="Pfam" id="PF14574">
    <property type="entry name" value="RACo_C_ter"/>
    <property type="match status" value="1"/>
</dbReference>
<dbReference type="InterPro" id="IPR036010">
    <property type="entry name" value="2Fe-2S_ferredoxin-like_sf"/>
</dbReference>
<dbReference type="InterPro" id="IPR012675">
    <property type="entry name" value="Beta-grasp_dom_sf"/>
</dbReference>
<protein>
    <submittedName>
        <fullName evidence="2">Acetyl-CoA synthase corrinoid activation protein</fullName>
    </submittedName>
</protein>
<dbReference type="Gene3D" id="3.10.20.880">
    <property type="match status" value="1"/>
</dbReference>
<dbReference type="EMBL" id="MAGO01000006">
    <property type="protein sequence ID" value="OCC15233.1"/>
    <property type="molecule type" value="Genomic_DNA"/>
</dbReference>
<dbReference type="InterPro" id="IPR040506">
    <property type="entry name" value="RACo_linker"/>
</dbReference>
<dbReference type="InterPro" id="IPR041414">
    <property type="entry name" value="Raco-like_middle"/>
</dbReference>
<dbReference type="PANTHER" id="PTHR42895">
    <property type="entry name" value="IRON-SULFUR CLUSTER-BINDING PROTEIN-RELATED"/>
    <property type="match status" value="1"/>
</dbReference>
<dbReference type="InterPro" id="IPR027980">
    <property type="entry name" value="RACo_C"/>
</dbReference>
<evidence type="ECO:0000313" key="2">
    <source>
        <dbReference type="EMBL" id="OCC15233.1"/>
    </source>
</evidence>
<dbReference type="Pfam" id="PF17650">
    <property type="entry name" value="RACo_linker"/>
    <property type="match status" value="1"/>
</dbReference>
<dbReference type="GO" id="GO:0051536">
    <property type="term" value="F:iron-sulfur cluster binding"/>
    <property type="evidence" value="ECO:0007669"/>
    <property type="project" value="InterPro"/>
</dbReference>
<dbReference type="Gene3D" id="3.10.20.30">
    <property type="match status" value="1"/>
</dbReference>
<dbReference type="CDD" id="cd00207">
    <property type="entry name" value="fer2"/>
    <property type="match status" value="1"/>
</dbReference>
<dbReference type="STRING" id="1156395.DBT_1356"/>
<dbReference type="RefSeq" id="WP_067617997.1">
    <property type="nucleotide sequence ID" value="NZ_MAGO01000006.1"/>
</dbReference>
<evidence type="ECO:0000313" key="3">
    <source>
        <dbReference type="Proteomes" id="UP000093080"/>
    </source>
</evidence>
<proteinExistence type="predicted"/>
<reference evidence="2 3" key="1">
    <citation type="submission" date="2016-06" db="EMBL/GenBank/DDBJ databases">
        <title>Respiratory ammonification of nitrate coupled to the oxidation of elemental sulfur in deep-sea autotrophic thermophilic bacteria.</title>
        <authorList>
            <person name="Slobodkina G.B."/>
            <person name="Mardanov A.V."/>
            <person name="Ravin N.V."/>
            <person name="Frolova A.A."/>
            <person name="Viryasiv M.B."/>
            <person name="Chernyh N.A."/>
            <person name="Bonch-Osmolovskaya E.A."/>
            <person name="Slobodkin A.I."/>
        </authorList>
    </citation>
    <scope>NUCLEOTIDE SEQUENCE [LARGE SCALE GENOMIC DNA]</scope>
    <source>
        <strain evidence="2 3">S69</strain>
    </source>
</reference>
<gene>
    <name evidence="2" type="ORF">DBT_1356</name>
</gene>
<dbReference type="Pfam" id="PF17651">
    <property type="entry name" value="Raco_middle"/>
    <property type="match status" value="1"/>
</dbReference>
<dbReference type="OrthoDB" id="9810588at2"/>
<evidence type="ECO:0000259" key="1">
    <source>
        <dbReference type="PROSITE" id="PS51085"/>
    </source>
</evidence>
<dbReference type="SUPFAM" id="SSF54292">
    <property type="entry name" value="2Fe-2S ferredoxin-like"/>
    <property type="match status" value="1"/>
</dbReference>
<dbReference type="PANTHER" id="PTHR42895:SF2">
    <property type="entry name" value="IRON-SULFUR CLUSTER PROTEIN"/>
    <property type="match status" value="1"/>
</dbReference>
<sequence length="627" mass="68425">MPKVQFLPSGITIEIGPEDTLLKAAMKAGIHINASCGGAGVCNKCRVFVEKGKVEAEELPDGGIKACTATPVEDLVIRIPVESEMDRRALERSSAKATSWMREAQACVEYPKDPPVKKFLIELPEPSLSDQISDLERLMREVRQGKFKGASLEIDPEILYFLPNVVREGQWKITVTLKDLNESSNLVQLLRVEPGDKTKGCLSVAIDLGTTTISAELLETKTGTLLGKVSDYNPQVSFGEDVISRMEFARKPGGLQTLKDKITQKLSELIQELFSRARRDIQELSHLTIAGNTVMSHLLLGLETRYLRENPYIPVASHFPTLSASDIDFDLPSHVQCLLAPCVASYVGGDIVAGVIGVGIHKTEKLTLFIDIGTNGEIVLGNQDWMACAACSAGPAFEGGGIKHGMRATTGAVEVVHIHPETYEPMVLTIGRKRAKGICGSGIISLLAGLFQTGAIDRQGKFVRNLNTKRIREGRDGWEYVVVEKEATQIDADIVFTEADIENLIRAKGAMFAGYQTLLESVGMTVQDIDQVILAGNFGSYIDLEQAITIGLLPDIERDKFFFAGNTSLIGARAMALSKVAIEDAKRVADMMTHFDLSDNARFMDHYVSSLFLPHTDSSLFPSVKAP</sequence>
<feature type="domain" description="2Fe-2S ferredoxin-type" evidence="1">
    <location>
        <begin position="2"/>
        <end position="83"/>
    </location>
</feature>
<comment type="caution">
    <text evidence="2">The sequence shown here is derived from an EMBL/GenBank/DDBJ whole genome shotgun (WGS) entry which is preliminary data.</text>
</comment>
<name>A0A1B9F5T1_9BACT</name>
<dbReference type="InterPro" id="IPR001041">
    <property type="entry name" value="2Fe-2S_ferredoxin-type"/>
</dbReference>
<organism evidence="2 3">
    <name type="scientific">Dissulfuribacter thermophilus</name>
    <dbReference type="NCBI Taxonomy" id="1156395"/>
    <lineage>
        <taxon>Bacteria</taxon>
        <taxon>Pseudomonadati</taxon>
        <taxon>Thermodesulfobacteriota</taxon>
        <taxon>Dissulfuribacteria</taxon>
        <taxon>Dissulfuribacterales</taxon>
        <taxon>Dissulfuribacteraceae</taxon>
        <taxon>Dissulfuribacter</taxon>
    </lineage>
</organism>
<dbReference type="InterPro" id="IPR042259">
    <property type="entry name" value="Raco-like_middle_sf"/>
</dbReference>
<keyword evidence="3" id="KW-1185">Reference proteome</keyword>
<dbReference type="Gene3D" id="3.30.420.480">
    <property type="entry name" value="Domain of unknown function (DUF4445)"/>
    <property type="match status" value="1"/>
</dbReference>
<accession>A0A1B9F5T1</accession>
<dbReference type="PATRIC" id="fig|1156395.6.peg.1369"/>
<dbReference type="Proteomes" id="UP000093080">
    <property type="component" value="Unassembled WGS sequence"/>
</dbReference>
<dbReference type="AlphaFoldDB" id="A0A1B9F5T1"/>
<dbReference type="Pfam" id="PF00111">
    <property type="entry name" value="Fer2"/>
    <property type="match status" value="1"/>
</dbReference>